<feature type="region of interest" description="Disordered" evidence="1">
    <location>
        <begin position="41"/>
        <end position="84"/>
    </location>
</feature>
<evidence type="ECO:0000256" key="1">
    <source>
        <dbReference type="SAM" id="MobiDB-lite"/>
    </source>
</evidence>
<sequence>MTENTPNYRFLLETRSQQMHRLEAIRLRRELLERESKKPPAMRFGIGKGLSSSPPPRPISPVAKGTPSRAASVQSHSYRSRTKTCETKRNCAASWRPTLSVARSEMASGRAPRLRSCRCSPVASRVVSPVPIGPSEENATLRVLKRLRSISQVRLHTASRSRTPRVHSPLHAASFSDGARGCKGPVTSPLIPSGVLSTRRGVVTPQRSVSNTPLSEGSEKVEQRLLGIKSSPAGSNNDRCPPCRFSCLPRLSTMASPRCLSNEAFSQTPPTRTLSRSTERERSSVFRASVFPMPRTPKCGSSLAASLSPSFPTEIKKPNDDIVSLSDAHGEKMSNEHCSISITPSADEEAMNHLSITNEETVAADAADPVSVDEYLDGDNVSARCSERAVNIGEGIVPDVSLTFSASRHSDLITLTPFAAEDVTEEGRSEVVASTTVIEQNCISIKREEVETNDSTLRQLTFETAVSPNRTQEVEETVSHEPEAVNGDGKNMYCRQQRSEGTLPMIDEGVMLPLTACELNGGTQLSVVLQSIATSPSIPQPQASTVPGRQRLDVAFNASEVGESVEKEHEDDDDDGGRRKSLVLVTGEPPVLFTPALQEPHTPTPRDINEPLLAETSPLPRPVSFVSQLESVSPARLQKRRCCHRSHGTPSCSSQKRVLSQPLCSLSLADGTQMGELAPVASSLQEGDVMATEDGKTLSPAPSTPRSCALGRKRLRTEEPADCSEADALQEVDQLGDVDSPFQCHSWSSISAQASETVTDGTYTTQRGVNRPRRVYYDYNYWKRYLHEVTTKSAEKERQKSAKRARQSETDDAPESPFDHFTIEGGALDRTKTDMSCSLSRSSRHHASVKRASQSRSPVEPQ</sequence>
<feature type="region of interest" description="Disordered" evidence="1">
    <location>
        <begin position="558"/>
        <end position="615"/>
    </location>
</feature>
<feature type="region of interest" description="Disordered" evidence="1">
    <location>
        <begin position="470"/>
        <end position="491"/>
    </location>
</feature>
<reference evidence="2" key="1">
    <citation type="journal article" date="2012" name="Proc. Natl. Acad. Sci. U.S.A.">
        <title>Antigenic diversity is generated by distinct evolutionary mechanisms in African trypanosome species.</title>
        <authorList>
            <person name="Jackson A.P."/>
            <person name="Berry A."/>
            <person name="Aslett M."/>
            <person name="Allison H.C."/>
            <person name="Burton P."/>
            <person name="Vavrova-Anderson J."/>
            <person name="Brown R."/>
            <person name="Browne H."/>
            <person name="Corton N."/>
            <person name="Hauser H."/>
            <person name="Gamble J."/>
            <person name="Gilderthorp R."/>
            <person name="Marcello L."/>
            <person name="McQuillan J."/>
            <person name="Otto T.D."/>
            <person name="Quail M.A."/>
            <person name="Sanders M.J."/>
            <person name="van Tonder A."/>
            <person name="Ginger M.L."/>
            <person name="Field M.C."/>
            <person name="Barry J.D."/>
            <person name="Hertz-Fowler C."/>
            <person name="Berriman M."/>
        </authorList>
    </citation>
    <scope>NUCLEOTIDE SEQUENCE</scope>
    <source>
        <strain evidence="2">Y486</strain>
    </source>
</reference>
<dbReference type="VEuPathDB" id="TriTrypDB:TvY486_1115160"/>
<dbReference type="EMBL" id="HE573027">
    <property type="protein sequence ID" value="CCC54032.1"/>
    <property type="molecule type" value="Genomic_DNA"/>
</dbReference>
<feature type="compositionally biased region" description="Polar residues" evidence="1">
    <location>
        <begin position="851"/>
        <end position="862"/>
    </location>
</feature>
<evidence type="ECO:0000313" key="2">
    <source>
        <dbReference type="EMBL" id="CCC54032.1"/>
    </source>
</evidence>
<organism evidence="2">
    <name type="scientific">Trypanosoma vivax (strain Y486)</name>
    <dbReference type="NCBI Taxonomy" id="1055687"/>
    <lineage>
        <taxon>Eukaryota</taxon>
        <taxon>Discoba</taxon>
        <taxon>Euglenozoa</taxon>
        <taxon>Kinetoplastea</taxon>
        <taxon>Metakinetoplastina</taxon>
        <taxon>Trypanosomatida</taxon>
        <taxon>Trypanosomatidae</taxon>
        <taxon>Trypanosoma</taxon>
        <taxon>Duttonella</taxon>
    </lineage>
</organism>
<feature type="region of interest" description="Disordered" evidence="1">
    <location>
        <begin position="792"/>
        <end position="862"/>
    </location>
</feature>
<protein>
    <submittedName>
        <fullName evidence="2">Uncharacterized protein</fullName>
    </submittedName>
</protein>
<dbReference type="AlphaFoldDB" id="G0U8V0"/>
<gene>
    <name evidence="2" type="ORF">TVY486_1115160</name>
</gene>
<name>G0U8V0_TRYVY</name>
<feature type="region of interest" description="Disordered" evidence="1">
    <location>
        <begin position="262"/>
        <end position="281"/>
    </location>
</feature>
<proteinExistence type="predicted"/>
<feature type="compositionally biased region" description="Basic and acidic residues" evidence="1">
    <location>
        <begin position="817"/>
        <end position="833"/>
    </location>
</feature>
<accession>G0U8V0</accession>